<dbReference type="EMBL" id="CBSY010000181">
    <property type="protein sequence ID" value="CDH20371.1"/>
    <property type="molecule type" value="Genomic_DNA"/>
</dbReference>
<keyword evidence="2" id="KW-1185">Reference proteome</keyword>
<gene>
    <name evidence="1" type="ORF">XBKQ1_2610001</name>
</gene>
<dbReference type="AlphaFoldDB" id="A0A077PI25"/>
<dbReference type="Proteomes" id="UP000028500">
    <property type="component" value="Unassembled WGS sequence"/>
</dbReference>
<name>A0A077PI25_XENBV</name>
<proteinExistence type="predicted"/>
<evidence type="ECO:0000313" key="1">
    <source>
        <dbReference type="EMBL" id="CDH20371.1"/>
    </source>
</evidence>
<sequence length="74" mass="8204">MDRASVLPQIKQRYAPNIPPPFICTTIMIMNAIGDRTVYTGLLKMIPLAKNELDIIAPKANSPSRIDIHFALPS</sequence>
<dbReference type="HOGENOM" id="CLU_2686959_0_0_6"/>
<protein>
    <submittedName>
        <fullName evidence="1">Uncharacterized protein</fullName>
    </submittedName>
</protein>
<reference evidence="1" key="1">
    <citation type="submission" date="2013-07" db="EMBL/GenBank/DDBJ databases">
        <title>Sub-species coevolution in mutualistic symbiosis.</title>
        <authorList>
            <person name="Murfin K."/>
            <person name="Klassen J."/>
            <person name="Lee M."/>
            <person name="Forst S."/>
            <person name="Stock P."/>
            <person name="Goodrich-Blair H."/>
        </authorList>
    </citation>
    <scope>NUCLEOTIDE SEQUENCE [LARGE SCALE GENOMIC DNA]</scope>
    <source>
        <strain evidence="1">Kraussei Quebec</strain>
    </source>
</reference>
<organism evidence="1 2">
    <name type="scientific">Xenorhabdus bovienii str. kraussei Quebec</name>
    <dbReference type="NCBI Taxonomy" id="1398203"/>
    <lineage>
        <taxon>Bacteria</taxon>
        <taxon>Pseudomonadati</taxon>
        <taxon>Pseudomonadota</taxon>
        <taxon>Gammaproteobacteria</taxon>
        <taxon>Enterobacterales</taxon>
        <taxon>Morganellaceae</taxon>
        <taxon>Xenorhabdus</taxon>
    </lineage>
</organism>
<comment type="caution">
    <text evidence="1">The sequence shown here is derived from an EMBL/GenBank/DDBJ whole genome shotgun (WGS) entry which is preliminary data.</text>
</comment>
<evidence type="ECO:0000313" key="2">
    <source>
        <dbReference type="Proteomes" id="UP000028500"/>
    </source>
</evidence>
<accession>A0A077PI25</accession>